<dbReference type="EMBL" id="BLAL01000160">
    <property type="protein sequence ID" value="GES86313.1"/>
    <property type="molecule type" value="Genomic_DNA"/>
</dbReference>
<evidence type="ECO:0000313" key="3">
    <source>
        <dbReference type="Proteomes" id="UP000615446"/>
    </source>
</evidence>
<reference evidence="2" key="1">
    <citation type="submission" date="2019-10" db="EMBL/GenBank/DDBJ databases">
        <title>Conservation and host-specific expression of non-tandemly repeated heterogenous ribosome RNA gene in arbuscular mycorrhizal fungi.</title>
        <authorList>
            <person name="Maeda T."/>
            <person name="Kobayashi Y."/>
            <person name="Nakagawa T."/>
            <person name="Ezawa T."/>
            <person name="Yamaguchi K."/>
            <person name="Bino T."/>
            <person name="Nishimoto Y."/>
            <person name="Shigenobu S."/>
            <person name="Kawaguchi M."/>
        </authorList>
    </citation>
    <scope>NUCLEOTIDE SEQUENCE</scope>
    <source>
        <strain evidence="2">HR1</strain>
    </source>
</reference>
<dbReference type="AlphaFoldDB" id="A0A8H3QNI9"/>
<organism evidence="2 3">
    <name type="scientific">Rhizophagus clarus</name>
    <dbReference type="NCBI Taxonomy" id="94130"/>
    <lineage>
        <taxon>Eukaryota</taxon>
        <taxon>Fungi</taxon>
        <taxon>Fungi incertae sedis</taxon>
        <taxon>Mucoromycota</taxon>
        <taxon>Glomeromycotina</taxon>
        <taxon>Glomeromycetes</taxon>
        <taxon>Glomerales</taxon>
        <taxon>Glomeraceae</taxon>
        <taxon>Rhizophagus</taxon>
    </lineage>
</organism>
<gene>
    <name evidence="2" type="ORF">RCL2_001337400</name>
</gene>
<dbReference type="Proteomes" id="UP000615446">
    <property type="component" value="Unassembled WGS sequence"/>
</dbReference>
<evidence type="ECO:0000313" key="2">
    <source>
        <dbReference type="EMBL" id="GES86313.1"/>
    </source>
</evidence>
<sequence>MMQKMSSNIEHIGQGRPSNNSENDSENREIHEIARKMSLLGLFSTASNSGYGRTIYGSNNLNSIGKVSPDLHVRHELLNRIHAFIPPGVLIYLCSLLISLSKSVSEIVWKIDSITAKTEMISGKYPDEKIANGLICRTL</sequence>
<comment type="caution">
    <text evidence="2">The sequence shown here is derived from an EMBL/GenBank/DDBJ whole genome shotgun (WGS) entry which is preliminary data.</text>
</comment>
<name>A0A8H3QNI9_9GLOM</name>
<protein>
    <submittedName>
        <fullName evidence="2">Uncharacterized protein</fullName>
    </submittedName>
</protein>
<accession>A0A8H3QNI9</accession>
<evidence type="ECO:0000256" key="1">
    <source>
        <dbReference type="SAM" id="MobiDB-lite"/>
    </source>
</evidence>
<feature type="region of interest" description="Disordered" evidence="1">
    <location>
        <begin position="1"/>
        <end position="27"/>
    </location>
</feature>
<proteinExistence type="predicted"/>